<gene>
    <name evidence="14" type="ORF">CAL29_29790</name>
</gene>
<comment type="pathway">
    <text evidence="2 11">Bacterial outer membrane biogenesis; LPS core biosynthesis.</text>
</comment>
<dbReference type="Pfam" id="PF00534">
    <property type="entry name" value="Glycos_transf_1"/>
    <property type="match status" value="1"/>
</dbReference>
<evidence type="ECO:0000256" key="7">
    <source>
        <dbReference type="ARBA" id="ARBA00031445"/>
    </source>
</evidence>
<keyword evidence="5" id="KW-0472">Membrane</keyword>
<comment type="subcellular location">
    <subcellularLocation>
        <location evidence="1">Cell envelope</location>
    </subcellularLocation>
    <subcellularLocation>
        <location evidence="11">Cell membrane</location>
    </subcellularLocation>
</comment>
<evidence type="ECO:0000256" key="4">
    <source>
        <dbReference type="ARBA" id="ARBA00019077"/>
    </source>
</evidence>
<feature type="active site" description="Proton acceptor" evidence="9">
    <location>
        <position position="64"/>
    </location>
</feature>
<dbReference type="EMBL" id="NEVM01000005">
    <property type="protein sequence ID" value="OZI32030.1"/>
    <property type="molecule type" value="Genomic_DNA"/>
</dbReference>
<dbReference type="GO" id="GO:0009245">
    <property type="term" value="P:lipid A biosynthetic process"/>
    <property type="evidence" value="ECO:0007669"/>
    <property type="project" value="TreeGrafter"/>
</dbReference>
<evidence type="ECO:0000259" key="13">
    <source>
        <dbReference type="Pfam" id="PF04413"/>
    </source>
</evidence>
<evidence type="ECO:0000256" key="1">
    <source>
        <dbReference type="ARBA" id="ARBA00004196"/>
    </source>
</evidence>
<dbReference type="InterPro" id="IPR007507">
    <property type="entry name" value="Glycos_transf_N"/>
</dbReference>
<comment type="function">
    <text evidence="11">Involved in lipopolysaccharide (LPS) biosynthesis. Catalyzes the transfer of 3-deoxy-D-manno-octulosonate (Kdo) residue(s) from CMP-Kdo to lipid IV(A), the tetraacyldisaccharide-1,4'-bisphosphate precursor of lipid A.</text>
</comment>
<evidence type="ECO:0000256" key="3">
    <source>
        <dbReference type="ARBA" id="ARBA00012621"/>
    </source>
</evidence>
<dbReference type="UniPathway" id="UPA00958"/>
<evidence type="ECO:0000256" key="6">
    <source>
        <dbReference type="ARBA" id="ARBA00022679"/>
    </source>
</evidence>
<dbReference type="SUPFAM" id="SSF53756">
    <property type="entry name" value="UDP-Glycosyltransferase/glycogen phosphorylase"/>
    <property type="match status" value="1"/>
</dbReference>
<evidence type="ECO:0000259" key="12">
    <source>
        <dbReference type="Pfam" id="PF00534"/>
    </source>
</evidence>
<dbReference type="Proteomes" id="UP000216020">
    <property type="component" value="Unassembled WGS sequence"/>
</dbReference>
<comment type="catalytic activity">
    <reaction evidence="8 11">
        <text>lipid IVA (E. coli) + CMP-3-deoxy-beta-D-manno-octulosonate = alpha-Kdo-(2-&gt;6)-lipid IVA (E. coli) + CMP + H(+)</text>
        <dbReference type="Rhea" id="RHEA:28066"/>
        <dbReference type="ChEBI" id="CHEBI:15378"/>
        <dbReference type="ChEBI" id="CHEBI:58603"/>
        <dbReference type="ChEBI" id="CHEBI:60364"/>
        <dbReference type="ChEBI" id="CHEBI:60377"/>
        <dbReference type="ChEBI" id="CHEBI:85987"/>
        <dbReference type="EC" id="2.4.99.12"/>
    </reaction>
</comment>
<dbReference type="PANTHER" id="PTHR42755:SF1">
    <property type="entry name" value="3-DEOXY-D-MANNO-OCTULOSONIC ACID TRANSFERASE, MITOCHONDRIAL-RELATED"/>
    <property type="match status" value="1"/>
</dbReference>
<dbReference type="InterPro" id="IPR001296">
    <property type="entry name" value="Glyco_trans_1"/>
</dbReference>
<dbReference type="PANTHER" id="PTHR42755">
    <property type="entry name" value="3-DEOXY-MANNO-OCTULOSONATE CYTIDYLYLTRANSFERASE"/>
    <property type="match status" value="1"/>
</dbReference>
<keyword evidence="6 11" id="KW-0808">Transferase</keyword>
<feature type="site" description="Transition state stabilizer" evidence="10">
    <location>
        <position position="213"/>
    </location>
</feature>
<dbReference type="Gene3D" id="3.40.50.11720">
    <property type="entry name" value="3-Deoxy-D-manno-octulosonic-acid transferase, N-terminal domain"/>
    <property type="match status" value="1"/>
</dbReference>
<feature type="domain" description="3-deoxy-D-manno-octulosonic-acid transferase N-terminal" evidence="13">
    <location>
        <begin position="38"/>
        <end position="216"/>
    </location>
</feature>
<evidence type="ECO:0000256" key="10">
    <source>
        <dbReference type="PIRSR" id="PIRSR639901-2"/>
    </source>
</evidence>
<evidence type="ECO:0000256" key="8">
    <source>
        <dbReference type="ARBA" id="ARBA00049183"/>
    </source>
</evidence>
<keyword evidence="11" id="KW-1003">Cell membrane</keyword>
<dbReference type="InterPro" id="IPR038107">
    <property type="entry name" value="Glycos_transf_N_sf"/>
</dbReference>
<dbReference type="GO" id="GO:0030313">
    <property type="term" value="C:cell envelope"/>
    <property type="evidence" value="ECO:0007669"/>
    <property type="project" value="UniProtKB-SubCell"/>
</dbReference>
<keyword evidence="15" id="KW-1185">Reference proteome</keyword>
<evidence type="ECO:0000313" key="14">
    <source>
        <dbReference type="EMBL" id="OZI32030.1"/>
    </source>
</evidence>
<proteinExistence type="inferred from homology"/>
<protein>
    <recommendedName>
        <fullName evidence="4 11">3-deoxy-D-manno-octulosonic acid transferase</fullName>
        <shortName evidence="11">Kdo transferase</shortName>
        <ecNumber evidence="3 11">2.4.99.12</ecNumber>
    </recommendedName>
    <alternativeName>
        <fullName evidence="7 11">Lipid IV(A) 3-deoxy-D-manno-octulosonic acid transferase</fullName>
    </alternativeName>
</protein>
<comment type="caution">
    <text evidence="14">The sequence shown here is derived from an EMBL/GenBank/DDBJ whole genome shotgun (WGS) entry which is preliminary data.</text>
</comment>
<dbReference type="Gene3D" id="3.40.50.2000">
    <property type="entry name" value="Glycogen Phosphorylase B"/>
    <property type="match status" value="1"/>
</dbReference>
<sequence>MARLAYTLLLWLLAPLIWLGMARRGRKAGGDWGIFSAARFGRYATDPDPNFRAPVWVHAVSLGETRAAQPLVTALLEQGHRILLTHTTATGRTEGARLFAAARTQGQLRQAWLPYDFPGAVRRFLAYHEPRCGVLIEREVWPNLQHEARHKGIPMLLVSARFSASSLRQFRWMRWILQPAYASLSLVLAQTEEDAARLAHAGSLAPRVCGNLKFDVQLDPAQLEQGRAWRRELARPVITISSTRNGEEAQFVEAITPGYRLRSVALAGHALVPDALTVPPEAFYLLIPRHPQRFTEVAAMLDQTGLPFAQRSRPEPAAAAESLIFLGDSLGEMAFYYGASDIAIVAGGFAPLGGQNLIEACAAGLPVIVGPHMFNFAQATQDALQAGAAIQVENAAQALKEAWALLQDEPRRQRMAAAALAWTTAHRGATERILAALRPWLS</sequence>
<reference evidence="15" key="1">
    <citation type="submission" date="2017-05" db="EMBL/GenBank/DDBJ databases">
        <title>Complete and WGS of Bordetella genogroups.</title>
        <authorList>
            <person name="Spilker T."/>
            <person name="Lipuma J."/>
        </authorList>
    </citation>
    <scope>NUCLEOTIDE SEQUENCE [LARGE SCALE GENOMIC DNA]</scope>
    <source>
        <strain evidence="15">AU16122</strain>
    </source>
</reference>
<name>A0A261S5H6_9BORD</name>
<evidence type="ECO:0000256" key="9">
    <source>
        <dbReference type="PIRSR" id="PIRSR639901-1"/>
    </source>
</evidence>
<dbReference type="GO" id="GO:0043842">
    <property type="term" value="F:Kdo transferase activity"/>
    <property type="evidence" value="ECO:0007669"/>
    <property type="project" value="UniProtKB-EC"/>
</dbReference>
<evidence type="ECO:0000313" key="15">
    <source>
        <dbReference type="Proteomes" id="UP000216020"/>
    </source>
</evidence>
<dbReference type="OrthoDB" id="9789797at2"/>
<evidence type="ECO:0000256" key="5">
    <source>
        <dbReference type="ARBA" id="ARBA00022519"/>
    </source>
</evidence>
<dbReference type="InterPro" id="IPR039901">
    <property type="entry name" value="Kdotransferase"/>
</dbReference>
<dbReference type="Pfam" id="PF04413">
    <property type="entry name" value="Glycos_transf_N"/>
    <property type="match status" value="1"/>
</dbReference>
<feature type="site" description="Transition state stabilizer" evidence="10">
    <location>
        <position position="137"/>
    </location>
</feature>
<evidence type="ECO:0000256" key="2">
    <source>
        <dbReference type="ARBA" id="ARBA00004713"/>
    </source>
</evidence>
<keyword evidence="5" id="KW-0997">Cell inner membrane</keyword>
<organism evidence="14 15">
    <name type="scientific">Bordetella genomosp. 10</name>
    <dbReference type="NCBI Taxonomy" id="1416804"/>
    <lineage>
        <taxon>Bacteria</taxon>
        <taxon>Pseudomonadati</taxon>
        <taxon>Pseudomonadota</taxon>
        <taxon>Betaproteobacteria</taxon>
        <taxon>Burkholderiales</taxon>
        <taxon>Alcaligenaceae</taxon>
        <taxon>Bordetella</taxon>
    </lineage>
</organism>
<keyword evidence="11" id="KW-0448">Lipopolysaccharide biosynthesis</keyword>
<accession>A0A261S5H6</accession>
<dbReference type="RefSeq" id="WP_094856437.1">
    <property type="nucleotide sequence ID" value="NZ_NEVM01000005.1"/>
</dbReference>
<comment type="similarity">
    <text evidence="11">Belongs to the glycosyltransferase group 1 family.</text>
</comment>
<dbReference type="GO" id="GO:0009244">
    <property type="term" value="P:lipopolysaccharide core region biosynthetic process"/>
    <property type="evidence" value="ECO:0007669"/>
    <property type="project" value="UniProtKB-UniRule"/>
</dbReference>
<dbReference type="AlphaFoldDB" id="A0A261S5H6"/>
<dbReference type="EC" id="2.4.99.12" evidence="3 11"/>
<dbReference type="GO" id="GO:0005886">
    <property type="term" value="C:plasma membrane"/>
    <property type="evidence" value="ECO:0007669"/>
    <property type="project" value="UniProtKB-SubCell"/>
</dbReference>
<evidence type="ECO:0000256" key="11">
    <source>
        <dbReference type="RuleBase" id="RU365103"/>
    </source>
</evidence>
<feature type="domain" description="Glycosyl transferase family 1" evidence="12">
    <location>
        <begin position="323"/>
        <end position="419"/>
    </location>
</feature>